<accession>A0A8J2JUX2</accession>
<dbReference type="CDD" id="cd03263">
    <property type="entry name" value="ABC_subfamily_A"/>
    <property type="match status" value="1"/>
</dbReference>
<evidence type="ECO:0000259" key="2">
    <source>
        <dbReference type="PROSITE" id="PS50893"/>
    </source>
</evidence>
<dbReference type="GO" id="GO:0005524">
    <property type="term" value="F:ATP binding"/>
    <property type="evidence" value="ECO:0007669"/>
    <property type="project" value="InterPro"/>
</dbReference>
<dbReference type="Proteomes" id="UP000708208">
    <property type="component" value="Unassembled WGS sequence"/>
</dbReference>
<dbReference type="GO" id="GO:0005319">
    <property type="term" value="F:lipid transporter activity"/>
    <property type="evidence" value="ECO:0007669"/>
    <property type="project" value="TreeGrafter"/>
</dbReference>
<keyword evidence="1" id="KW-0812">Transmembrane</keyword>
<dbReference type="GO" id="GO:0016887">
    <property type="term" value="F:ATP hydrolysis activity"/>
    <property type="evidence" value="ECO:0007669"/>
    <property type="project" value="InterPro"/>
</dbReference>
<keyword evidence="1" id="KW-0472">Membrane</keyword>
<feature type="transmembrane region" description="Helical" evidence="1">
    <location>
        <begin position="27"/>
        <end position="48"/>
    </location>
</feature>
<dbReference type="EMBL" id="CAJVCH010154892">
    <property type="protein sequence ID" value="CAG7727898.1"/>
    <property type="molecule type" value="Genomic_DNA"/>
</dbReference>
<proteinExistence type="predicted"/>
<dbReference type="Pfam" id="PF00005">
    <property type="entry name" value="ABC_tran"/>
    <property type="match status" value="1"/>
</dbReference>
<dbReference type="AlphaFoldDB" id="A0A8J2JUX2"/>
<gene>
    <name evidence="3" type="ORF">AFUS01_LOCUS16714</name>
</gene>
<dbReference type="InterPro" id="IPR026082">
    <property type="entry name" value="ABCA"/>
</dbReference>
<feature type="non-terminal residue" evidence="3">
    <location>
        <position position="1"/>
    </location>
</feature>
<dbReference type="GO" id="GO:0016020">
    <property type="term" value="C:membrane"/>
    <property type="evidence" value="ECO:0007669"/>
    <property type="project" value="InterPro"/>
</dbReference>
<dbReference type="PANTHER" id="PTHR19229:SF250">
    <property type="entry name" value="ABC TRANSPORTER DOMAIN-CONTAINING PROTEIN-RELATED"/>
    <property type="match status" value="1"/>
</dbReference>
<evidence type="ECO:0000313" key="3">
    <source>
        <dbReference type="EMBL" id="CAG7727898.1"/>
    </source>
</evidence>
<evidence type="ECO:0000256" key="1">
    <source>
        <dbReference type="SAM" id="Phobius"/>
    </source>
</evidence>
<dbReference type="Pfam" id="PF23321">
    <property type="entry name" value="R1_ABCA1"/>
    <property type="match status" value="1"/>
</dbReference>
<reference evidence="3" key="1">
    <citation type="submission" date="2021-06" db="EMBL/GenBank/DDBJ databases">
        <authorList>
            <person name="Hodson N. C."/>
            <person name="Mongue J. A."/>
            <person name="Jaron S. K."/>
        </authorList>
    </citation>
    <scope>NUCLEOTIDE SEQUENCE</scope>
</reference>
<dbReference type="InterPro" id="IPR003593">
    <property type="entry name" value="AAA+_ATPase"/>
</dbReference>
<comment type="caution">
    <text evidence="3">The sequence shown here is derived from an EMBL/GenBank/DDBJ whole genome shotgun (WGS) entry which is preliminary data.</text>
</comment>
<organism evidence="3 4">
    <name type="scientific">Allacma fusca</name>
    <dbReference type="NCBI Taxonomy" id="39272"/>
    <lineage>
        <taxon>Eukaryota</taxon>
        <taxon>Metazoa</taxon>
        <taxon>Ecdysozoa</taxon>
        <taxon>Arthropoda</taxon>
        <taxon>Hexapoda</taxon>
        <taxon>Collembola</taxon>
        <taxon>Symphypleona</taxon>
        <taxon>Sminthuridae</taxon>
        <taxon>Allacma</taxon>
    </lineage>
</organism>
<dbReference type="FunFam" id="3.40.50.300:FF:000327">
    <property type="entry name" value="ATP-binding cassette sub-family A member 3"/>
    <property type="match status" value="1"/>
</dbReference>
<dbReference type="GO" id="GO:0140359">
    <property type="term" value="F:ABC-type transporter activity"/>
    <property type="evidence" value="ECO:0007669"/>
    <property type="project" value="InterPro"/>
</dbReference>
<dbReference type="PANTHER" id="PTHR19229">
    <property type="entry name" value="ATP-BINDING CASSETTE TRANSPORTER SUBFAMILY A ABCA"/>
    <property type="match status" value="1"/>
</dbReference>
<protein>
    <recommendedName>
        <fullName evidence="2">ABC transporter domain-containing protein</fullName>
    </recommendedName>
</protein>
<keyword evidence="1" id="KW-1133">Transmembrane helix</keyword>
<sequence length="415" mass="46159">RTPESKCCTLFQDSYFSWPELGIGKQLTSLFIFGLVCIILLTMSECGVHRKLGTQIRKHKSSGRSVLKQIYESMELSDVDVSNENRRITHATITSLALTDTLILKGLTKIYKGKFTAVVNLNLGVKKGEIFGLLGINGAGKTTTFKMLTGDSSITFGDAYINSFSIKNHRRKAHSYLGYCPQFDACIEELTGRETLTMFGRIKGIPEKNIKTLITKVSNNLLFSKFLDKQFGTYSGGNKRKLSTAIAMLGDPAVIFLDEPTAGMDPVARRHVWNAISLVRDTGTSVVITSHNMEECEALCSNLAIMVKGRFKCLGSPQHLKSKLSPGYKLVAQIPYGRTNFSDTATVYQQNNDWPARLDEFNIFLESKFPGCLLRDAHPGFVQYTLPSSVPWSLIFTVMEEAKVIFHLEAYSVGQ</sequence>
<name>A0A8J2JUX2_9HEXA</name>
<dbReference type="InterPro" id="IPR056264">
    <property type="entry name" value="R2_ABCA1-4-like"/>
</dbReference>
<dbReference type="OrthoDB" id="10255969at2759"/>
<feature type="domain" description="ABC transporter" evidence="2">
    <location>
        <begin position="102"/>
        <end position="333"/>
    </location>
</feature>
<dbReference type="SMART" id="SM00382">
    <property type="entry name" value="AAA"/>
    <property type="match status" value="1"/>
</dbReference>
<dbReference type="PROSITE" id="PS50893">
    <property type="entry name" value="ABC_TRANSPORTER_2"/>
    <property type="match status" value="1"/>
</dbReference>
<dbReference type="InterPro" id="IPR003439">
    <property type="entry name" value="ABC_transporter-like_ATP-bd"/>
</dbReference>
<evidence type="ECO:0000313" key="4">
    <source>
        <dbReference type="Proteomes" id="UP000708208"/>
    </source>
</evidence>
<keyword evidence="4" id="KW-1185">Reference proteome</keyword>